<dbReference type="EMBL" id="FNYE01000012">
    <property type="protein sequence ID" value="SEJ52765.1"/>
    <property type="molecule type" value="Genomic_DNA"/>
</dbReference>
<evidence type="ECO:0000256" key="1">
    <source>
        <dbReference type="ARBA" id="ARBA00004651"/>
    </source>
</evidence>
<feature type="transmembrane region" description="Helical" evidence="6">
    <location>
        <begin position="260"/>
        <end position="290"/>
    </location>
</feature>
<evidence type="ECO:0000256" key="4">
    <source>
        <dbReference type="ARBA" id="ARBA00022989"/>
    </source>
</evidence>
<evidence type="ECO:0000256" key="5">
    <source>
        <dbReference type="ARBA" id="ARBA00023136"/>
    </source>
</evidence>
<dbReference type="PANTHER" id="PTHR30482:SF17">
    <property type="entry name" value="ABC TRANSPORTER ATP-BINDING PROTEIN"/>
    <property type="match status" value="1"/>
</dbReference>
<dbReference type="OrthoDB" id="9034298at2"/>
<reference evidence="8" key="1">
    <citation type="submission" date="2016-10" db="EMBL/GenBank/DDBJ databases">
        <authorList>
            <person name="Varghese N."/>
            <person name="Submissions S."/>
        </authorList>
    </citation>
    <scope>NUCLEOTIDE SEQUENCE [LARGE SCALE GENOMIC DNA]</scope>
    <source>
        <strain evidence="8">LMG 26031</strain>
    </source>
</reference>
<keyword evidence="3 6" id="KW-0812">Transmembrane</keyword>
<gene>
    <name evidence="7" type="ORF">SAMN05192539_1012162</name>
</gene>
<dbReference type="InterPro" id="IPR043428">
    <property type="entry name" value="LivM-like"/>
</dbReference>
<organism evidence="7 8">
    <name type="scientific">Paraburkholderia diazotrophica</name>
    <dbReference type="NCBI Taxonomy" id="667676"/>
    <lineage>
        <taxon>Bacteria</taxon>
        <taxon>Pseudomonadati</taxon>
        <taxon>Pseudomonadota</taxon>
        <taxon>Betaproteobacteria</taxon>
        <taxon>Burkholderiales</taxon>
        <taxon>Burkholderiaceae</taxon>
        <taxon>Paraburkholderia</taxon>
    </lineage>
</organism>
<dbReference type="GO" id="GO:0005886">
    <property type="term" value="C:plasma membrane"/>
    <property type="evidence" value="ECO:0007669"/>
    <property type="project" value="UniProtKB-SubCell"/>
</dbReference>
<protein>
    <submittedName>
        <fullName evidence="7">Amino acid/amide ABC transporter membrane protein 2, HAAT family</fullName>
    </submittedName>
</protein>
<evidence type="ECO:0000313" key="8">
    <source>
        <dbReference type="Proteomes" id="UP000198866"/>
    </source>
</evidence>
<dbReference type="InterPro" id="IPR001851">
    <property type="entry name" value="ABC_transp_permease"/>
</dbReference>
<evidence type="ECO:0000256" key="2">
    <source>
        <dbReference type="ARBA" id="ARBA00022475"/>
    </source>
</evidence>
<comment type="subcellular location">
    <subcellularLocation>
        <location evidence="1">Cell membrane</location>
        <topology evidence="1">Multi-pass membrane protein</topology>
    </subcellularLocation>
</comment>
<keyword evidence="2" id="KW-1003">Cell membrane</keyword>
<dbReference type="CDD" id="cd06581">
    <property type="entry name" value="TM_PBP1_LivM_like"/>
    <property type="match status" value="1"/>
</dbReference>
<feature type="transmembrane region" description="Helical" evidence="6">
    <location>
        <begin position="372"/>
        <end position="395"/>
    </location>
</feature>
<sequence length="416" mass="43702">MLNAHDAPPSSPRVQRWRVVVPWAALGLLLVVPPCVSTQSWLVAWLAQTASMIVFALSYNMLLGGAGLLSFGHAASSGIGALIAAHLFNRIGLPLPLLPLLGGIGGALFGALYGLVATRRAGTTFAMITLGIGELVAAAAWTLPDWFGGEAGVAIDRTAGVAVPGFTFGPAREAYALIALWCALSVLAMVALSRAPFMRLAHAVRDNPVRAAAIGCFPRRVRYEVVVWSSFFAGIAGTLGLINVELVSTESVGMLRSGSVLIATVIGGSGAFFGPVAGAVVLTFFSVVVASATRAWLLYLGLFFIVVVMASPDGIAGRLQRQAARFARDGWRASLPSLVLRMASACAWSLALVLCVQRAYARRFGTEEQAAFVSTIDITWLAIGVLGLAALGWLATNIAQRFERRLPADARSGVRA</sequence>
<dbReference type="Proteomes" id="UP000198866">
    <property type="component" value="Unassembled WGS sequence"/>
</dbReference>
<proteinExistence type="predicted"/>
<dbReference type="STRING" id="667676.SAMN05192539_1012162"/>
<dbReference type="RefSeq" id="WP_090867213.1">
    <property type="nucleotide sequence ID" value="NZ_FNYE01000012.1"/>
</dbReference>
<dbReference type="AlphaFoldDB" id="A0A1H6ZVE9"/>
<feature type="transmembrane region" description="Helical" evidence="6">
    <location>
        <begin position="174"/>
        <end position="192"/>
    </location>
</feature>
<feature type="transmembrane region" description="Helical" evidence="6">
    <location>
        <begin position="296"/>
        <end position="317"/>
    </location>
</feature>
<feature type="transmembrane region" description="Helical" evidence="6">
    <location>
        <begin position="59"/>
        <end position="85"/>
    </location>
</feature>
<feature type="transmembrane region" description="Helical" evidence="6">
    <location>
        <begin position="338"/>
        <end position="360"/>
    </location>
</feature>
<dbReference type="GO" id="GO:0015658">
    <property type="term" value="F:branched-chain amino acid transmembrane transporter activity"/>
    <property type="evidence" value="ECO:0007669"/>
    <property type="project" value="InterPro"/>
</dbReference>
<keyword evidence="5 6" id="KW-0472">Membrane</keyword>
<feature type="transmembrane region" description="Helical" evidence="6">
    <location>
        <begin position="123"/>
        <end position="143"/>
    </location>
</feature>
<keyword evidence="8" id="KW-1185">Reference proteome</keyword>
<feature type="transmembrane region" description="Helical" evidence="6">
    <location>
        <begin position="20"/>
        <end position="47"/>
    </location>
</feature>
<dbReference type="Pfam" id="PF02653">
    <property type="entry name" value="BPD_transp_2"/>
    <property type="match status" value="1"/>
</dbReference>
<dbReference type="PANTHER" id="PTHR30482">
    <property type="entry name" value="HIGH-AFFINITY BRANCHED-CHAIN AMINO ACID TRANSPORT SYSTEM PERMEASE"/>
    <property type="match status" value="1"/>
</dbReference>
<evidence type="ECO:0000256" key="6">
    <source>
        <dbReference type="SAM" id="Phobius"/>
    </source>
</evidence>
<evidence type="ECO:0000256" key="3">
    <source>
        <dbReference type="ARBA" id="ARBA00022692"/>
    </source>
</evidence>
<feature type="transmembrane region" description="Helical" evidence="6">
    <location>
        <begin position="97"/>
        <end position="116"/>
    </location>
</feature>
<name>A0A1H6ZVE9_9BURK</name>
<keyword evidence="4 6" id="KW-1133">Transmembrane helix</keyword>
<accession>A0A1H6ZVE9</accession>
<evidence type="ECO:0000313" key="7">
    <source>
        <dbReference type="EMBL" id="SEJ52765.1"/>
    </source>
</evidence>